<keyword evidence="2" id="KW-0732">Signal</keyword>
<dbReference type="RefSeq" id="WP_184042228.1">
    <property type="nucleotide sequence ID" value="NZ_JACIGK010000001.1"/>
</dbReference>
<comment type="caution">
    <text evidence="5">The sequence shown here is derived from an EMBL/GenBank/DDBJ whole genome shotgun (WGS) entry which is preliminary data.</text>
</comment>
<reference evidence="5 6" key="1">
    <citation type="submission" date="2020-08" db="EMBL/GenBank/DDBJ databases">
        <title>Genome sequencing of Purple Non-Sulfur Bacteria from various extreme environments.</title>
        <authorList>
            <person name="Mayer M."/>
        </authorList>
    </citation>
    <scope>NUCLEOTIDE SEQUENCE [LARGE SCALE GENOMIC DNA]</scope>
    <source>
        <strain evidence="5 6">JA131</strain>
    </source>
</reference>
<evidence type="ECO:0000256" key="1">
    <source>
        <dbReference type="ARBA" id="ARBA00010062"/>
    </source>
</evidence>
<evidence type="ECO:0000256" key="2">
    <source>
        <dbReference type="ARBA" id="ARBA00022729"/>
    </source>
</evidence>
<dbReference type="PROSITE" id="PS51257">
    <property type="entry name" value="PROKAR_LIPOPROTEIN"/>
    <property type="match status" value="1"/>
</dbReference>
<protein>
    <submittedName>
        <fullName evidence="5">Branched-chain amino acid transport system substrate-binding protein</fullName>
    </submittedName>
</protein>
<evidence type="ECO:0000313" key="5">
    <source>
        <dbReference type="EMBL" id="MBB4264597.1"/>
    </source>
</evidence>
<dbReference type="Pfam" id="PF13458">
    <property type="entry name" value="Peripla_BP_6"/>
    <property type="match status" value="1"/>
</dbReference>
<dbReference type="GO" id="GO:0006865">
    <property type="term" value="P:amino acid transport"/>
    <property type="evidence" value="ECO:0007669"/>
    <property type="project" value="UniProtKB-KW"/>
</dbReference>
<dbReference type="PANTHER" id="PTHR30483">
    <property type="entry name" value="LEUCINE-SPECIFIC-BINDING PROTEIN"/>
    <property type="match status" value="1"/>
</dbReference>
<dbReference type="InterPro" id="IPR028082">
    <property type="entry name" value="Peripla_BP_I"/>
</dbReference>
<accession>A0A7W6RA69</accession>
<dbReference type="Proteomes" id="UP000554286">
    <property type="component" value="Unassembled WGS sequence"/>
</dbReference>
<name>A0A7W6RA69_9PROT</name>
<comment type="similarity">
    <text evidence="1">Belongs to the leucine-binding protein family.</text>
</comment>
<evidence type="ECO:0000256" key="3">
    <source>
        <dbReference type="ARBA" id="ARBA00022970"/>
    </source>
</evidence>
<dbReference type="EMBL" id="JACIGK010000001">
    <property type="protein sequence ID" value="MBB4264597.1"/>
    <property type="molecule type" value="Genomic_DNA"/>
</dbReference>
<evidence type="ECO:0000259" key="4">
    <source>
        <dbReference type="Pfam" id="PF13458"/>
    </source>
</evidence>
<organism evidence="5 6">
    <name type="scientific">Roseospira visakhapatnamensis</name>
    <dbReference type="NCBI Taxonomy" id="390880"/>
    <lineage>
        <taxon>Bacteria</taxon>
        <taxon>Pseudomonadati</taxon>
        <taxon>Pseudomonadota</taxon>
        <taxon>Alphaproteobacteria</taxon>
        <taxon>Rhodospirillales</taxon>
        <taxon>Rhodospirillaceae</taxon>
        <taxon>Roseospira</taxon>
    </lineage>
</organism>
<feature type="domain" description="Leucine-binding protein" evidence="4">
    <location>
        <begin position="59"/>
        <end position="381"/>
    </location>
</feature>
<evidence type="ECO:0000313" key="6">
    <source>
        <dbReference type="Proteomes" id="UP000554286"/>
    </source>
</evidence>
<dbReference type="AlphaFoldDB" id="A0A7W6RA69"/>
<gene>
    <name evidence="5" type="ORF">GGD89_000203</name>
</gene>
<dbReference type="PANTHER" id="PTHR30483:SF6">
    <property type="entry name" value="PERIPLASMIC BINDING PROTEIN OF ABC TRANSPORTER FOR NATURAL AMINO ACIDS"/>
    <property type="match status" value="1"/>
</dbReference>
<dbReference type="InterPro" id="IPR028081">
    <property type="entry name" value="Leu-bd"/>
</dbReference>
<proteinExistence type="inferred from homology"/>
<dbReference type="Gene3D" id="3.40.50.2300">
    <property type="match status" value="2"/>
</dbReference>
<keyword evidence="3" id="KW-0813">Transport</keyword>
<keyword evidence="6" id="KW-1185">Reference proteome</keyword>
<dbReference type="SUPFAM" id="SSF53822">
    <property type="entry name" value="Periplasmic binding protein-like I"/>
    <property type="match status" value="1"/>
</dbReference>
<keyword evidence="3" id="KW-0029">Amino-acid transport</keyword>
<sequence length="412" mass="43666">MNRRGFLAVGAAGLATLTTACGRADADERAALAAERDRSGEGTIDIGVVWTRRPDALLLEGVELAVEDLNAGGGVLGRPVTLTVLPDESGAADPRAGARDRARALVREPSLIAVLGHTVPAGAGPASILYEDSGVLFLNATMADHGMHGFGFRYVFSTIPSDEDIIRQAATFCSSLGYRRIAILSHRDNRAAPLRHVFAAQATTLDMTIAVQRSFFTGRETFRDLLADLGAFPHDALLLLTDGAAAGAIIGQALEMSLNTHCVLGRVTDPVALRRRVGRETPRIAMPSLFNPYGGSPRVRRFRQAFTDRVGCAPDAWAAQGYDAMGLLAHAMRQANATVPLSIATVLRYTLAWRGLTGRHSFDRRGSIYTKDVAFATLEKGDILVFGPAGAVSPLPGDQGAPADAPCPRSSA</sequence>
<dbReference type="InterPro" id="IPR051010">
    <property type="entry name" value="BCAA_transport"/>
</dbReference>